<feature type="transmembrane region" description="Helical" evidence="7">
    <location>
        <begin position="52"/>
        <end position="74"/>
    </location>
</feature>
<comment type="subcellular location">
    <subcellularLocation>
        <location evidence="1">Membrane</location>
        <topology evidence="1">Multi-pass membrane protein</topology>
    </subcellularLocation>
</comment>
<dbReference type="OrthoDB" id="6133115at2759"/>
<dbReference type="EMBL" id="ML978121">
    <property type="protein sequence ID" value="KAF2104981.1"/>
    <property type="molecule type" value="Genomic_DNA"/>
</dbReference>
<feature type="transmembrane region" description="Helical" evidence="7">
    <location>
        <begin position="266"/>
        <end position="288"/>
    </location>
</feature>
<keyword evidence="11" id="KW-1185">Reference proteome</keyword>
<dbReference type="InterPro" id="IPR036259">
    <property type="entry name" value="MFS_trans_sf"/>
</dbReference>
<dbReference type="GO" id="GO:0005351">
    <property type="term" value="F:carbohydrate:proton symporter activity"/>
    <property type="evidence" value="ECO:0007669"/>
    <property type="project" value="TreeGrafter"/>
</dbReference>
<keyword evidence="6 7" id="KW-0472">Membrane</keyword>
<evidence type="ECO:0000256" key="6">
    <source>
        <dbReference type="ARBA" id="ARBA00023136"/>
    </source>
</evidence>
<dbReference type="InterPro" id="IPR003663">
    <property type="entry name" value="Sugar/inositol_transpt"/>
</dbReference>
<evidence type="ECO:0000256" key="4">
    <source>
        <dbReference type="ARBA" id="ARBA00022692"/>
    </source>
</evidence>
<feature type="transmembrane region" description="Helical" evidence="7">
    <location>
        <begin position="145"/>
        <end position="165"/>
    </location>
</feature>
<protein>
    <submittedName>
        <fullName evidence="10">Sugar transporter</fullName>
    </submittedName>
</protein>
<dbReference type="InterPro" id="IPR050360">
    <property type="entry name" value="MFS_Sugar_Transporters"/>
</dbReference>
<evidence type="ECO:0000256" key="3">
    <source>
        <dbReference type="ARBA" id="ARBA00022448"/>
    </source>
</evidence>
<comment type="similarity">
    <text evidence="2">Belongs to the major facilitator superfamily. Sugar transporter (TC 2.A.1.1) family.</text>
</comment>
<evidence type="ECO:0000259" key="9">
    <source>
        <dbReference type="PROSITE" id="PS50850"/>
    </source>
</evidence>
<feature type="chain" id="PRO_5040238875" evidence="8">
    <location>
        <begin position="25"/>
        <end position="506"/>
    </location>
</feature>
<accession>A0A9P4MBT5</accession>
<dbReference type="PROSITE" id="PS50850">
    <property type="entry name" value="MFS"/>
    <property type="match status" value="1"/>
</dbReference>
<dbReference type="Proteomes" id="UP000799772">
    <property type="component" value="Unassembled WGS sequence"/>
</dbReference>
<dbReference type="Pfam" id="PF00083">
    <property type="entry name" value="Sugar_tr"/>
    <property type="match status" value="1"/>
</dbReference>
<feature type="transmembrane region" description="Helical" evidence="7">
    <location>
        <begin position="408"/>
        <end position="426"/>
    </location>
</feature>
<dbReference type="PRINTS" id="PR00171">
    <property type="entry name" value="SUGRTRNSPORT"/>
</dbReference>
<keyword evidence="10" id="KW-0762">Sugar transport</keyword>
<feature type="transmembrane region" description="Helical" evidence="7">
    <location>
        <begin position="177"/>
        <end position="196"/>
    </location>
</feature>
<reference evidence="10" key="1">
    <citation type="journal article" date="2020" name="Stud. Mycol.">
        <title>101 Dothideomycetes genomes: a test case for predicting lifestyles and emergence of pathogens.</title>
        <authorList>
            <person name="Haridas S."/>
            <person name="Albert R."/>
            <person name="Binder M."/>
            <person name="Bloem J."/>
            <person name="Labutti K."/>
            <person name="Salamov A."/>
            <person name="Andreopoulos B."/>
            <person name="Baker S."/>
            <person name="Barry K."/>
            <person name="Bills G."/>
            <person name="Bluhm B."/>
            <person name="Cannon C."/>
            <person name="Castanera R."/>
            <person name="Culley D."/>
            <person name="Daum C."/>
            <person name="Ezra D."/>
            <person name="Gonzalez J."/>
            <person name="Henrissat B."/>
            <person name="Kuo A."/>
            <person name="Liang C."/>
            <person name="Lipzen A."/>
            <person name="Lutzoni F."/>
            <person name="Magnuson J."/>
            <person name="Mondo S."/>
            <person name="Nolan M."/>
            <person name="Ohm R."/>
            <person name="Pangilinan J."/>
            <person name="Park H.-J."/>
            <person name="Ramirez L."/>
            <person name="Alfaro M."/>
            <person name="Sun H."/>
            <person name="Tritt A."/>
            <person name="Yoshinaga Y."/>
            <person name="Zwiers L.-H."/>
            <person name="Turgeon B."/>
            <person name="Goodwin S."/>
            <person name="Spatafora J."/>
            <person name="Crous P."/>
            <person name="Grigoriev I."/>
        </authorList>
    </citation>
    <scope>NUCLEOTIDE SEQUENCE</scope>
    <source>
        <strain evidence="10">CBS 133067</strain>
    </source>
</reference>
<dbReference type="PROSITE" id="PS51257">
    <property type="entry name" value="PROKAR_LIPOPROTEIN"/>
    <property type="match status" value="1"/>
</dbReference>
<dbReference type="PANTHER" id="PTHR48022">
    <property type="entry name" value="PLASTIDIC GLUCOSE TRANSPORTER 4"/>
    <property type="match status" value="1"/>
</dbReference>
<dbReference type="FunFam" id="1.20.1250.20:FF:000134">
    <property type="entry name" value="MFS sugar transporter protein"/>
    <property type="match status" value="1"/>
</dbReference>
<organism evidence="10 11">
    <name type="scientific">Rhizodiscina lignyota</name>
    <dbReference type="NCBI Taxonomy" id="1504668"/>
    <lineage>
        <taxon>Eukaryota</taxon>
        <taxon>Fungi</taxon>
        <taxon>Dikarya</taxon>
        <taxon>Ascomycota</taxon>
        <taxon>Pezizomycotina</taxon>
        <taxon>Dothideomycetes</taxon>
        <taxon>Pleosporomycetidae</taxon>
        <taxon>Aulographales</taxon>
        <taxon>Rhizodiscinaceae</taxon>
        <taxon>Rhizodiscina</taxon>
    </lineage>
</organism>
<dbReference type="InterPro" id="IPR005828">
    <property type="entry name" value="MFS_sugar_transport-like"/>
</dbReference>
<gene>
    <name evidence="10" type="ORF">NA57DRAFT_63214</name>
</gene>
<evidence type="ECO:0000256" key="2">
    <source>
        <dbReference type="ARBA" id="ARBA00010992"/>
    </source>
</evidence>
<evidence type="ECO:0000313" key="11">
    <source>
        <dbReference type="Proteomes" id="UP000799772"/>
    </source>
</evidence>
<comment type="caution">
    <text evidence="10">The sequence shown here is derived from an EMBL/GenBank/DDBJ whole genome shotgun (WGS) entry which is preliminary data.</text>
</comment>
<evidence type="ECO:0000256" key="5">
    <source>
        <dbReference type="ARBA" id="ARBA00022989"/>
    </source>
</evidence>
<keyword evidence="8" id="KW-0732">Signal</keyword>
<proteinExistence type="inferred from homology"/>
<feature type="transmembrane region" description="Helical" evidence="7">
    <location>
        <begin position="335"/>
        <end position="352"/>
    </location>
</feature>
<keyword evidence="5 7" id="KW-1133">Transmembrane helix</keyword>
<name>A0A9P4MBT5_9PEZI</name>
<evidence type="ECO:0000256" key="1">
    <source>
        <dbReference type="ARBA" id="ARBA00004141"/>
    </source>
</evidence>
<evidence type="ECO:0000313" key="10">
    <source>
        <dbReference type="EMBL" id="KAF2104981.1"/>
    </source>
</evidence>
<keyword evidence="3" id="KW-0813">Transport</keyword>
<dbReference type="GO" id="GO:0016020">
    <property type="term" value="C:membrane"/>
    <property type="evidence" value="ECO:0007669"/>
    <property type="project" value="UniProtKB-SubCell"/>
</dbReference>
<sequence>MPTWVPRSSFVISVLLVFSSCITSTTFGYDASMVNGLNILPQYLNYFGLNNNAVHIGLNTASIWIGGVIAGLCWGKVTDTIGRRPAQLWAAIITIIAVVIQTAAQDIAMFVVARILVGFGTSASGLSGPAYLAETLPYKWRGWGVGMFNDFYYVGGLIAAGVTFGTRNYTTTWGWRVPSLVQGLFSIICIIVLPFIPESPRWLVYQNRLEEARRVVAQTHADGDETDPIVLAVFKEITDTIEWEKNHGETLSFRQLVKTPPARKRVLLASSSAVFSTIAGNVVASYYLGTMLTNAGVTNTTTQLQINIILNAFCLVVCIAGTRFIDIWGRKPTTLASQAGLTIFIFLIGGLTKVFGNSDNKSGVYGTVACIFLFQGAYSFGWTPVLYLYPAEVLNYPIRANGMGIFQFWLNGTALLFVFVMPIALQNIGWKIYMINGAWDVVVFFIILFWWVETKGKTIEEVDACFDGKKTDLPDLVAIERGKEDITDFITEVPTNEIAAGEEKTG</sequence>
<dbReference type="PANTHER" id="PTHR48022:SF31">
    <property type="entry name" value="HEXOSE TRANSPORTER"/>
    <property type="match status" value="1"/>
</dbReference>
<dbReference type="InterPro" id="IPR020846">
    <property type="entry name" value="MFS_dom"/>
</dbReference>
<dbReference type="SUPFAM" id="SSF103473">
    <property type="entry name" value="MFS general substrate transporter"/>
    <property type="match status" value="1"/>
</dbReference>
<keyword evidence="4 7" id="KW-0812">Transmembrane</keyword>
<dbReference type="Gene3D" id="1.20.1250.20">
    <property type="entry name" value="MFS general substrate transporter like domains"/>
    <property type="match status" value="1"/>
</dbReference>
<feature type="transmembrane region" description="Helical" evidence="7">
    <location>
        <begin position="86"/>
        <end position="104"/>
    </location>
</feature>
<evidence type="ECO:0000256" key="7">
    <source>
        <dbReference type="SAM" id="Phobius"/>
    </source>
</evidence>
<feature type="transmembrane region" description="Helical" evidence="7">
    <location>
        <begin position="308"/>
        <end position="328"/>
    </location>
</feature>
<feature type="transmembrane region" description="Helical" evidence="7">
    <location>
        <begin position="432"/>
        <end position="452"/>
    </location>
</feature>
<feature type="signal peptide" evidence="8">
    <location>
        <begin position="1"/>
        <end position="24"/>
    </location>
</feature>
<feature type="domain" description="Major facilitator superfamily (MFS) profile" evidence="9">
    <location>
        <begin position="16"/>
        <end position="455"/>
    </location>
</feature>
<dbReference type="AlphaFoldDB" id="A0A9P4MBT5"/>
<feature type="transmembrane region" description="Helical" evidence="7">
    <location>
        <begin position="364"/>
        <end position="388"/>
    </location>
</feature>
<evidence type="ECO:0000256" key="8">
    <source>
        <dbReference type="SAM" id="SignalP"/>
    </source>
</evidence>